<organism evidence="2 3">
    <name type="scientific">Rugosimonospora acidiphila</name>
    <dbReference type="NCBI Taxonomy" id="556531"/>
    <lineage>
        <taxon>Bacteria</taxon>
        <taxon>Bacillati</taxon>
        <taxon>Actinomycetota</taxon>
        <taxon>Actinomycetes</taxon>
        <taxon>Micromonosporales</taxon>
        <taxon>Micromonosporaceae</taxon>
        <taxon>Rugosimonospora</taxon>
    </lineage>
</organism>
<reference evidence="3" key="1">
    <citation type="journal article" date="2019" name="Int. J. Syst. Evol. Microbiol.">
        <title>The Global Catalogue of Microorganisms (GCM) 10K type strain sequencing project: providing services to taxonomists for standard genome sequencing and annotation.</title>
        <authorList>
            <consortium name="The Broad Institute Genomics Platform"/>
            <consortium name="The Broad Institute Genome Sequencing Center for Infectious Disease"/>
            <person name="Wu L."/>
            <person name="Ma J."/>
        </authorList>
    </citation>
    <scope>NUCLEOTIDE SEQUENCE [LARGE SCALE GENOMIC DNA]</scope>
    <source>
        <strain evidence="3">JCM 18304</strain>
    </source>
</reference>
<comment type="caution">
    <text evidence="2">The sequence shown here is derived from an EMBL/GenBank/DDBJ whole genome shotgun (WGS) entry which is preliminary data.</text>
</comment>
<dbReference type="InterPro" id="IPR025161">
    <property type="entry name" value="IS402-like_dom"/>
</dbReference>
<dbReference type="PANTHER" id="PTHR30007:SF0">
    <property type="entry name" value="TRANSPOSASE"/>
    <property type="match status" value="1"/>
</dbReference>
<accession>A0ABP9S9F6</accession>
<dbReference type="Proteomes" id="UP001501570">
    <property type="component" value="Unassembled WGS sequence"/>
</dbReference>
<gene>
    <name evidence="2" type="ORF">GCM10023322_50850</name>
</gene>
<name>A0ABP9S9F6_9ACTN</name>
<proteinExistence type="predicted"/>
<dbReference type="PANTHER" id="PTHR30007">
    <property type="entry name" value="PHP DOMAIN PROTEIN"/>
    <property type="match status" value="1"/>
</dbReference>
<dbReference type="EMBL" id="BAABJQ010000016">
    <property type="protein sequence ID" value="GAA5192065.1"/>
    <property type="molecule type" value="Genomic_DNA"/>
</dbReference>
<protein>
    <recommendedName>
        <fullName evidence="1">Insertion element IS402-like domain-containing protein</fullName>
    </recommendedName>
</protein>
<dbReference type="Pfam" id="PF13340">
    <property type="entry name" value="DUF4096"/>
    <property type="match status" value="1"/>
</dbReference>
<feature type="domain" description="Insertion element IS402-like" evidence="1">
    <location>
        <begin position="11"/>
        <end position="75"/>
    </location>
</feature>
<keyword evidence="3" id="KW-1185">Reference proteome</keyword>
<evidence type="ECO:0000313" key="3">
    <source>
        <dbReference type="Proteomes" id="UP001501570"/>
    </source>
</evidence>
<sequence length="75" mass="8889">MSSRRGYPSDLSDARRDLVKDLLPEPSADGRPENHPRREIVNAILYLVRSDCPRRYLPADLPLQQTVYWYFARWE</sequence>
<evidence type="ECO:0000313" key="2">
    <source>
        <dbReference type="EMBL" id="GAA5192065.1"/>
    </source>
</evidence>
<evidence type="ECO:0000259" key="1">
    <source>
        <dbReference type="Pfam" id="PF13340"/>
    </source>
</evidence>